<proteinExistence type="predicted"/>
<organism evidence="1">
    <name type="scientific">Rhizophora mucronata</name>
    <name type="common">Asiatic mangrove</name>
    <dbReference type="NCBI Taxonomy" id="61149"/>
    <lineage>
        <taxon>Eukaryota</taxon>
        <taxon>Viridiplantae</taxon>
        <taxon>Streptophyta</taxon>
        <taxon>Embryophyta</taxon>
        <taxon>Tracheophyta</taxon>
        <taxon>Spermatophyta</taxon>
        <taxon>Magnoliopsida</taxon>
        <taxon>eudicotyledons</taxon>
        <taxon>Gunneridae</taxon>
        <taxon>Pentapetalae</taxon>
        <taxon>rosids</taxon>
        <taxon>fabids</taxon>
        <taxon>Malpighiales</taxon>
        <taxon>Rhizophoraceae</taxon>
        <taxon>Rhizophora</taxon>
    </lineage>
</organism>
<reference evidence="1" key="1">
    <citation type="submission" date="2018-02" db="EMBL/GenBank/DDBJ databases">
        <title>Rhizophora mucronata_Transcriptome.</title>
        <authorList>
            <person name="Meera S.P."/>
            <person name="Sreeshan A."/>
            <person name="Augustine A."/>
        </authorList>
    </citation>
    <scope>NUCLEOTIDE SEQUENCE</scope>
    <source>
        <tissue evidence="1">Leaf</tissue>
    </source>
</reference>
<evidence type="ECO:0000313" key="1">
    <source>
        <dbReference type="EMBL" id="MBX72237.1"/>
    </source>
</evidence>
<name>A0A2P2QZ62_RHIMU</name>
<dbReference type="AlphaFoldDB" id="A0A2P2QZ62"/>
<dbReference type="EMBL" id="GGEC01091753">
    <property type="protein sequence ID" value="MBX72237.1"/>
    <property type="molecule type" value="Transcribed_RNA"/>
</dbReference>
<accession>A0A2P2QZ62</accession>
<sequence>MTLCSDCRWSLPHYFHSPPLHDARSCLHTHDDHSPLPKWRYYSRNVNFDCFGSLLG</sequence>
<protein>
    <submittedName>
        <fullName evidence="1">Uncharacterized protein</fullName>
    </submittedName>
</protein>